<name>A0ABN9QXG7_9DINO</name>
<evidence type="ECO:0000313" key="2">
    <source>
        <dbReference type="EMBL" id="CAK0810449.1"/>
    </source>
</evidence>
<gene>
    <name evidence="2" type="ORF">PCOR1329_LOCUS15412</name>
</gene>
<evidence type="ECO:0000256" key="1">
    <source>
        <dbReference type="SAM" id="MobiDB-lite"/>
    </source>
</evidence>
<accession>A0ABN9QXG7</accession>
<feature type="non-terminal residue" evidence="2">
    <location>
        <position position="167"/>
    </location>
</feature>
<comment type="caution">
    <text evidence="2">The sequence shown here is derived from an EMBL/GenBank/DDBJ whole genome shotgun (WGS) entry which is preliminary data.</text>
</comment>
<reference evidence="2" key="1">
    <citation type="submission" date="2023-10" db="EMBL/GenBank/DDBJ databases">
        <authorList>
            <person name="Chen Y."/>
            <person name="Shah S."/>
            <person name="Dougan E. K."/>
            <person name="Thang M."/>
            <person name="Chan C."/>
        </authorList>
    </citation>
    <scope>NUCLEOTIDE SEQUENCE [LARGE SCALE GENOMIC DNA]</scope>
</reference>
<sequence length="167" mass="16339">LQLARSGPTQPPAGAAALPPSRGARGAVAPMVVAEPLFMGCAGRSCGELALPAAAAAATSFAAHDADGAVDHGASFLGHEASHQAFAAHASGAGCHEAHDDFLAGGPGLSALRLGPGHGIARHASAQSAAALSFAEAAQGFLIPAPAGLHSAGREPLRLTPELLAER</sequence>
<dbReference type="Proteomes" id="UP001189429">
    <property type="component" value="Unassembled WGS sequence"/>
</dbReference>
<feature type="region of interest" description="Disordered" evidence="1">
    <location>
        <begin position="1"/>
        <end position="22"/>
    </location>
</feature>
<feature type="non-terminal residue" evidence="2">
    <location>
        <position position="1"/>
    </location>
</feature>
<dbReference type="EMBL" id="CAUYUJ010004661">
    <property type="protein sequence ID" value="CAK0810449.1"/>
    <property type="molecule type" value="Genomic_DNA"/>
</dbReference>
<keyword evidence="3" id="KW-1185">Reference proteome</keyword>
<evidence type="ECO:0000313" key="3">
    <source>
        <dbReference type="Proteomes" id="UP001189429"/>
    </source>
</evidence>
<protein>
    <submittedName>
        <fullName evidence="2">Uncharacterized protein</fullName>
    </submittedName>
</protein>
<proteinExistence type="predicted"/>
<organism evidence="2 3">
    <name type="scientific">Prorocentrum cordatum</name>
    <dbReference type="NCBI Taxonomy" id="2364126"/>
    <lineage>
        <taxon>Eukaryota</taxon>
        <taxon>Sar</taxon>
        <taxon>Alveolata</taxon>
        <taxon>Dinophyceae</taxon>
        <taxon>Prorocentrales</taxon>
        <taxon>Prorocentraceae</taxon>
        <taxon>Prorocentrum</taxon>
    </lineage>
</organism>